<evidence type="ECO:0000256" key="1">
    <source>
        <dbReference type="SAM" id="MobiDB-lite"/>
    </source>
</evidence>
<dbReference type="AlphaFoldDB" id="A0A9P6QGI3"/>
<organism evidence="3 4">
    <name type="scientific">Actinomortierella ambigua</name>
    <dbReference type="NCBI Taxonomy" id="1343610"/>
    <lineage>
        <taxon>Eukaryota</taxon>
        <taxon>Fungi</taxon>
        <taxon>Fungi incertae sedis</taxon>
        <taxon>Mucoromycota</taxon>
        <taxon>Mortierellomycotina</taxon>
        <taxon>Mortierellomycetes</taxon>
        <taxon>Mortierellales</taxon>
        <taxon>Mortierellaceae</taxon>
        <taxon>Actinomortierella</taxon>
    </lineage>
</organism>
<dbReference type="PANTHER" id="PTHR42972">
    <property type="entry name" value="TOL-PAL SYSTEM PROTEIN TOLB"/>
    <property type="match status" value="1"/>
</dbReference>
<evidence type="ECO:0000256" key="2">
    <source>
        <dbReference type="SAM" id="SignalP"/>
    </source>
</evidence>
<comment type="caution">
    <text evidence="3">The sequence shown here is derived from an EMBL/GenBank/DDBJ whole genome shotgun (WGS) entry which is preliminary data.</text>
</comment>
<dbReference type="Gene3D" id="3.40.50.1820">
    <property type="entry name" value="alpha/beta hydrolase"/>
    <property type="match status" value="1"/>
</dbReference>
<reference evidence="3" key="1">
    <citation type="journal article" date="2020" name="Fungal Divers.">
        <title>Resolving the Mortierellaceae phylogeny through synthesis of multi-gene phylogenetics and phylogenomics.</title>
        <authorList>
            <person name="Vandepol N."/>
            <person name="Liber J."/>
            <person name="Desiro A."/>
            <person name="Na H."/>
            <person name="Kennedy M."/>
            <person name="Barry K."/>
            <person name="Grigoriev I.V."/>
            <person name="Miller A.N."/>
            <person name="O'Donnell K."/>
            <person name="Stajich J.E."/>
            <person name="Bonito G."/>
        </authorList>
    </citation>
    <scope>NUCLEOTIDE SEQUENCE</scope>
    <source>
        <strain evidence="3">BC1065</strain>
    </source>
</reference>
<protein>
    <recommendedName>
        <fullName evidence="5">Peptidase S9 prolyl oligopeptidase catalytic domain-containing protein</fullName>
    </recommendedName>
</protein>
<name>A0A9P6QGI3_9FUNG</name>
<dbReference type="EMBL" id="JAAAJB010000125">
    <property type="protein sequence ID" value="KAG0264996.1"/>
    <property type="molecule type" value="Genomic_DNA"/>
</dbReference>
<sequence length="1077" mass="120608">MTRFRGLVAGVLAFALLQSAALPSQSRLQMPPPDAPTSADEDTAPQAGFSLFSRNSEWEILGPFPSGMREQDFGADPLEPYGGFRSLRFDPHARFTSELADGGTVGWHKTQQDSEDWVNVLFPDIPWQFNEKFLGWGFNQYQAWARTTFRVPELWRILSMDNDTDMDEEGLRAMAAAVNNPWVKVPVTVQCLNIGDFYVDDERLSGDWYGYDTTRHTLYLEPGTTHTLSVRVAHEVRIFGGIKYPPPSKFKCYLRFIPLPQDERTGRVLRPRDRERYQVQVVADGIGNRMFMDAVEDTLAGNDISLTLRNVGQDTVYLSVVSHFGIRIPGIPRDGDDQADAFRAIYEPSNEDFKIQLRKDKLQSVRIATNGGGEGRVDGYPLLPGVHASVPLSLDWDNFAAQRFVKAMHQYGKRDHDGQLLPTQFLFWFEFHFVAADGYAWKVATYRPTILDWKPWGHWYRYTFLDFDHSVQYAVAIPPQNPSATQKAPMLVALHGAGTEVQNKEMWLNAFERRDKTWIVLPTGRSPWGFDWHGPSTMNVERAIQFLADELPGVPKKYHGITGLHPDPKLRFMAGHSNGGQGCWFMTTHFPDKAVASTPAAGYVNIKQYVPYTNWLSNSFTDPALRGVLEASIAEFDNDVYMSNTAGIPILARVGSIDDNVAPFNSRKMVRLGQEHARNQSAVQLSEVAGLNHWFDGIMQGPPMEKFQQQFLHDTIHNVKTLPGAVEPKVTHPPFPSSFVITLLNPASMGTKGGIQVEQLRVPFRKGLVRVHIKHDASGAATWHLQTTNIRRFSFPQDDLQLVARRGRIHRLVIDDVLFDNAYKLIETATPQPQAGTFLRVPGSPKWQFVKDEVTPDGLTVAAWKQVERHRLTYGPAIQVLEKEMFVVVGTQFDGAEWNKAAKHISKIVAHDVYQYSRVTPLIITDREYIEVADQLRECEACSVVLIGDALQNSATAEVLQSHPSPVNVDRKLGKVTIQPSLGLDTEVEIQTDAEFSQSGTGLLMLRPLGSSGLALIVAGLDVKGLEGAARLFPKRTGLLVPDWVITGPEMPWKGAGGILAAGFWGNHWEYNPIMSA</sequence>
<gene>
    <name evidence="3" type="ORF">DFQ27_000871</name>
</gene>
<feature type="region of interest" description="Disordered" evidence="1">
    <location>
        <begin position="25"/>
        <end position="44"/>
    </location>
</feature>
<accession>A0A9P6QGI3</accession>
<keyword evidence="2" id="KW-0732">Signal</keyword>
<keyword evidence="4" id="KW-1185">Reference proteome</keyword>
<proteinExistence type="predicted"/>
<dbReference type="OrthoDB" id="449091at2759"/>
<feature type="signal peptide" evidence="2">
    <location>
        <begin position="1"/>
        <end position="21"/>
    </location>
</feature>
<evidence type="ECO:0000313" key="4">
    <source>
        <dbReference type="Proteomes" id="UP000807716"/>
    </source>
</evidence>
<dbReference type="Proteomes" id="UP000807716">
    <property type="component" value="Unassembled WGS sequence"/>
</dbReference>
<evidence type="ECO:0000313" key="3">
    <source>
        <dbReference type="EMBL" id="KAG0264996.1"/>
    </source>
</evidence>
<feature type="chain" id="PRO_5040117203" description="Peptidase S9 prolyl oligopeptidase catalytic domain-containing protein" evidence="2">
    <location>
        <begin position="22"/>
        <end position="1077"/>
    </location>
</feature>
<dbReference type="InterPro" id="IPR029058">
    <property type="entry name" value="AB_hydrolase_fold"/>
</dbReference>
<evidence type="ECO:0008006" key="5">
    <source>
        <dbReference type="Google" id="ProtNLM"/>
    </source>
</evidence>
<dbReference type="SUPFAM" id="SSF53474">
    <property type="entry name" value="alpha/beta-Hydrolases"/>
    <property type="match status" value="1"/>
</dbReference>
<dbReference type="PANTHER" id="PTHR42972:SF9">
    <property type="entry name" value="PEPTIDASE S9 PROLYL OLIGOPEPTIDASE CATALYTIC DOMAIN-CONTAINING PROTEIN"/>
    <property type="match status" value="1"/>
</dbReference>